<dbReference type="InterPro" id="IPR002068">
    <property type="entry name" value="A-crystallin/Hsp20_dom"/>
</dbReference>
<feature type="compositionally biased region" description="Basic and acidic residues" evidence="3">
    <location>
        <begin position="34"/>
        <end position="47"/>
    </location>
</feature>
<feature type="compositionally biased region" description="Basic and acidic residues" evidence="3">
    <location>
        <begin position="58"/>
        <end position="68"/>
    </location>
</feature>
<name>A0A0R0IBV5_SOYBN</name>
<proteinExistence type="predicted"/>
<evidence type="ECO:0000256" key="1">
    <source>
        <dbReference type="ARBA" id="ARBA00022946"/>
    </source>
</evidence>
<dbReference type="SMR" id="A0A0R0IBV5"/>
<dbReference type="Pfam" id="PF00011">
    <property type="entry name" value="HSP20"/>
    <property type="match status" value="1"/>
</dbReference>
<dbReference type="AlphaFoldDB" id="A0A0R0IBV5"/>
<dbReference type="Gramene" id="KRH39841">
    <property type="protein sequence ID" value="KRH39841"/>
    <property type="gene ID" value="GLYMA_09G223800"/>
</dbReference>
<dbReference type="Gene3D" id="2.60.40.790">
    <property type="match status" value="2"/>
</dbReference>
<dbReference type="PaxDb" id="3847-GLYMA09G35770.2"/>
<evidence type="ECO:0000256" key="3">
    <source>
        <dbReference type="SAM" id="MobiDB-lite"/>
    </source>
</evidence>
<dbReference type="InParanoid" id="A0A0R0IBV5"/>
<reference evidence="6" key="2">
    <citation type="submission" date="2018-02" db="UniProtKB">
        <authorList>
            <consortium name="EnsemblPlants"/>
        </authorList>
    </citation>
    <scope>IDENTIFICATION</scope>
    <source>
        <strain evidence="6">Williams 82</strain>
    </source>
</reference>
<keyword evidence="7" id="KW-1185">Reference proteome</keyword>
<protein>
    <recommendedName>
        <fullName evidence="4">SHSP domain-containing protein</fullName>
    </recommendedName>
</protein>
<gene>
    <name evidence="5" type="ORF">GLYMA_09G223800</name>
</gene>
<dbReference type="EMBL" id="CM000842">
    <property type="protein sequence ID" value="KRH39841.1"/>
    <property type="molecule type" value="Genomic_DNA"/>
</dbReference>
<dbReference type="Proteomes" id="UP000008827">
    <property type="component" value="Chromosome 9"/>
</dbReference>
<reference evidence="5 6" key="1">
    <citation type="journal article" date="2010" name="Nature">
        <title>Genome sequence of the palaeopolyploid soybean.</title>
        <authorList>
            <person name="Schmutz J."/>
            <person name="Cannon S.B."/>
            <person name="Schlueter J."/>
            <person name="Ma J."/>
            <person name="Mitros T."/>
            <person name="Nelson W."/>
            <person name="Hyten D.L."/>
            <person name="Song Q."/>
            <person name="Thelen J.J."/>
            <person name="Cheng J."/>
            <person name="Xu D."/>
            <person name="Hellsten U."/>
            <person name="May G.D."/>
            <person name="Yu Y."/>
            <person name="Sakurai T."/>
            <person name="Umezawa T."/>
            <person name="Bhattacharyya M.K."/>
            <person name="Sandhu D."/>
            <person name="Valliyodan B."/>
            <person name="Lindquist E."/>
            <person name="Peto M."/>
            <person name="Grant D."/>
            <person name="Shu S."/>
            <person name="Goodstein D."/>
            <person name="Barry K."/>
            <person name="Futrell-Griggs M."/>
            <person name="Abernathy B."/>
            <person name="Du J."/>
            <person name="Tian Z."/>
            <person name="Zhu L."/>
            <person name="Gill N."/>
            <person name="Joshi T."/>
            <person name="Libault M."/>
            <person name="Sethuraman A."/>
            <person name="Zhang X.-C."/>
            <person name="Shinozaki K."/>
            <person name="Nguyen H.T."/>
            <person name="Wing R.A."/>
            <person name="Cregan P."/>
            <person name="Specht J."/>
            <person name="Grimwood J."/>
            <person name="Rokhsar D."/>
            <person name="Stacey G."/>
            <person name="Shoemaker R.C."/>
            <person name="Jackson S.A."/>
        </authorList>
    </citation>
    <scope>NUCLEOTIDE SEQUENCE [LARGE SCALE GENOMIC DNA]</scope>
    <source>
        <strain evidence="6">cv. Williams 82</strain>
        <tissue evidence="5">Callus</tissue>
    </source>
</reference>
<accession>A0A0R0IBV5</accession>
<keyword evidence="2" id="KW-0346">Stress response</keyword>
<dbReference type="OrthoDB" id="1431247at2759"/>
<evidence type="ECO:0000256" key="2">
    <source>
        <dbReference type="ARBA" id="ARBA00023016"/>
    </source>
</evidence>
<evidence type="ECO:0000313" key="7">
    <source>
        <dbReference type="Proteomes" id="UP000008827"/>
    </source>
</evidence>
<evidence type="ECO:0000259" key="4">
    <source>
        <dbReference type="Pfam" id="PF00011"/>
    </source>
</evidence>
<sequence>MASSLILKRFVYSSLLSCKSPTLLRPAASASHRSFNDHADDNDDRGSRSGTRVGFEPGSEHDESRRGWEWDAKETKDVLLLRVNMPGLGKEHVKISVEQNTLAIDLPVDKLYKFDQIKAEMNNGVLYVVVPKKKEEETKDAANVKVE</sequence>
<evidence type="ECO:0000313" key="6">
    <source>
        <dbReference type="EnsemblPlants" id="KRH39841"/>
    </source>
</evidence>
<dbReference type="InterPro" id="IPR008978">
    <property type="entry name" value="HSP20-like_chaperone"/>
</dbReference>
<evidence type="ECO:0000313" key="5">
    <source>
        <dbReference type="EMBL" id="KRH39841.1"/>
    </source>
</evidence>
<dbReference type="PANTHER" id="PTHR46991:SF11">
    <property type="entry name" value="SMALL HEAT SHOCK PROTEIN HSPF"/>
    <property type="match status" value="1"/>
</dbReference>
<reference evidence="5" key="3">
    <citation type="submission" date="2018-07" db="EMBL/GenBank/DDBJ databases">
        <title>WGS assembly of Glycine max.</title>
        <authorList>
            <person name="Schmutz J."/>
            <person name="Cannon S."/>
            <person name="Schlueter J."/>
            <person name="Ma J."/>
            <person name="Mitros T."/>
            <person name="Nelson W."/>
            <person name="Hyten D."/>
            <person name="Song Q."/>
            <person name="Thelen J."/>
            <person name="Cheng J."/>
            <person name="Xu D."/>
            <person name="Hellsten U."/>
            <person name="May G."/>
            <person name="Yu Y."/>
            <person name="Sakurai T."/>
            <person name="Umezawa T."/>
            <person name="Bhattacharyya M."/>
            <person name="Sandhu D."/>
            <person name="Valliyodan B."/>
            <person name="Lindquist E."/>
            <person name="Peto M."/>
            <person name="Grant D."/>
            <person name="Shu S."/>
            <person name="Goodstein D."/>
            <person name="Barry K."/>
            <person name="Futrell-Griggs M."/>
            <person name="Abernathy B."/>
            <person name="Du J."/>
            <person name="Tian Z."/>
            <person name="Zhu L."/>
            <person name="Gill N."/>
            <person name="Joshi T."/>
            <person name="Libault M."/>
            <person name="Sethuraman A."/>
            <person name="Zhang X."/>
            <person name="Shinozaki K."/>
            <person name="Nguyen H."/>
            <person name="Wing R."/>
            <person name="Cregan P."/>
            <person name="Specht J."/>
            <person name="Grimwood J."/>
            <person name="Rokhsar D."/>
            <person name="Stacey G."/>
            <person name="Shoemaker R."/>
            <person name="Jackson S."/>
        </authorList>
    </citation>
    <scope>NUCLEOTIDE SEQUENCE</scope>
    <source>
        <tissue evidence="5">Callus</tissue>
    </source>
</reference>
<keyword evidence="1" id="KW-0809">Transit peptide</keyword>
<dbReference type="SUPFAM" id="SSF49764">
    <property type="entry name" value="HSP20-like chaperones"/>
    <property type="match status" value="1"/>
</dbReference>
<organism evidence="5">
    <name type="scientific">Glycine max</name>
    <name type="common">Soybean</name>
    <name type="synonym">Glycine hispida</name>
    <dbReference type="NCBI Taxonomy" id="3847"/>
    <lineage>
        <taxon>Eukaryota</taxon>
        <taxon>Viridiplantae</taxon>
        <taxon>Streptophyta</taxon>
        <taxon>Embryophyta</taxon>
        <taxon>Tracheophyta</taxon>
        <taxon>Spermatophyta</taxon>
        <taxon>Magnoliopsida</taxon>
        <taxon>eudicotyledons</taxon>
        <taxon>Gunneridae</taxon>
        <taxon>Pentapetalae</taxon>
        <taxon>rosids</taxon>
        <taxon>fabids</taxon>
        <taxon>Fabales</taxon>
        <taxon>Fabaceae</taxon>
        <taxon>Papilionoideae</taxon>
        <taxon>50 kb inversion clade</taxon>
        <taxon>NPAAA clade</taxon>
        <taxon>indigoferoid/millettioid clade</taxon>
        <taxon>Phaseoleae</taxon>
        <taxon>Glycine</taxon>
        <taxon>Glycine subgen. Soja</taxon>
    </lineage>
</organism>
<feature type="domain" description="SHSP" evidence="4">
    <location>
        <begin position="112"/>
        <end position="146"/>
    </location>
</feature>
<dbReference type="CDD" id="cd06464">
    <property type="entry name" value="ACD_sHsps-like"/>
    <property type="match status" value="1"/>
</dbReference>
<dbReference type="PANTHER" id="PTHR46991">
    <property type="entry name" value="23.5 KDA HEAT SHOCK PROTEIN, MITOCHONDRIAL"/>
    <property type="match status" value="1"/>
</dbReference>
<feature type="region of interest" description="Disordered" evidence="3">
    <location>
        <begin position="30"/>
        <end position="68"/>
    </location>
</feature>
<dbReference type="InterPro" id="IPR044656">
    <property type="entry name" value="HSP14.7/HSP23.5/HSP23.6-like"/>
</dbReference>
<dbReference type="EnsemblPlants" id="KRH39841">
    <property type="protein sequence ID" value="KRH39841"/>
    <property type="gene ID" value="GLYMA_09G223800"/>
</dbReference>
<dbReference type="STRING" id="3847.A0A0R0IBV5"/>